<dbReference type="AlphaFoldDB" id="A0A2M4D0K5"/>
<sequence>MLRARWPPRQRTAVDCDATCCCCCLGHCRGQPSPFGRDRCWGRHRRHRWPHWRRSNYCPDGCTDGSRITVSY</sequence>
<organism evidence="1">
    <name type="scientific">Anopheles darlingi</name>
    <name type="common">Mosquito</name>
    <dbReference type="NCBI Taxonomy" id="43151"/>
    <lineage>
        <taxon>Eukaryota</taxon>
        <taxon>Metazoa</taxon>
        <taxon>Ecdysozoa</taxon>
        <taxon>Arthropoda</taxon>
        <taxon>Hexapoda</taxon>
        <taxon>Insecta</taxon>
        <taxon>Pterygota</taxon>
        <taxon>Neoptera</taxon>
        <taxon>Endopterygota</taxon>
        <taxon>Diptera</taxon>
        <taxon>Nematocera</taxon>
        <taxon>Culicoidea</taxon>
        <taxon>Culicidae</taxon>
        <taxon>Anophelinae</taxon>
        <taxon>Anopheles</taxon>
    </lineage>
</organism>
<proteinExistence type="predicted"/>
<dbReference type="EMBL" id="GGFL01006833">
    <property type="protein sequence ID" value="MBW71011.1"/>
    <property type="molecule type" value="Transcribed_RNA"/>
</dbReference>
<evidence type="ECO:0000313" key="1">
    <source>
        <dbReference type="EMBL" id="MBW71011.1"/>
    </source>
</evidence>
<protein>
    <submittedName>
        <fullName evidence="1">Putative secreted protein</fullName>
    </submittedName>
</protein>
<name>A0A2M4D0K5_ANODA</name>
<reference evidence="1" key="1">
    <citation type="submission" date="2018-01" db="EMBL/GenBank/DDBJ databases">
        <title>An insight into the sialome of Amazonian anophelines.</title>
        <authorList>
            <person name="Ribeiro J.M."/>
            <person name="Scarpassa V."/>
            <person name="Calvo E."/>
        </authorList>
    </citation>
    <scope>NUCLEOTIDE SEQUENCE</scope>
</reference>
<accession>A0A2M4D0K5</accession>